<accession>Q7EYJ9</accession>
<dbReference type="AlphaFoldDB" id="Q7EYJ9"/>
<name>Q7EYJ9_ORYSJ</name>
<protein>
    <submittedName>
        <fullName evidence="2">Uncharacterized protein</fullName>
    </submittedName>
</protein>
<feature type="compositionally biased region" description="Basic and acidic residues" evidence="1">
    <location>
        <begin position="73"/>
        <end position="84"/>
    </location>
</feature>
<dbReference type="EMBL" id="AP005628">
    <property type="protein sequence ID" value="BAD03823.1"/>
    <property type="molecule type" value="Genomic_DNA"/>
</dbReference>
<reference evidence="2" key="1">
    <citation type="submission" date="2002-06" db="EMBL/GenBank/DDBJ databases">
        <title>Oryza sativa nipponbare(GA3) genomic DNA, chromosome 8, BAC clone:B1027A11.</title>
        <authorList>
            <person name="Sasaki T."/>
            <person name="Matsumoto T."/>
            <person name="Katayose Y."/>
        </authorList>
    </citation>
    <scope>NUCLEOTIDE SEQUENCE</scope>
</reference>
<evidence type="ECO:0000313" key="2">
    <source>
        <dbReference type="EMBL" id="BAD03608.1"/>
    </source>
</evidence>
<reference evidence="3" key="2">
    <citation type="submission" date="2002-08" db="EMBL/GenBank/DDBJ databases">
        <title>Oryza sativa nipponbare(GA3) genomic DNA, chromosome 8, BAC clone:OJ1014_E02.</title>
        <authorList>
            <person name="Sasaki T."/>
            <person name="Matsumoto T."/>
            <person name="Katayose Y."/>
        </authorList>
    </citation>
    <scope>NUCLEOTIDE SEQUENCE</scope>
</reference>
<evidence type="ECO:0000313" key="4">
    <source>
        <dbReference type="Proteomes" id="UP000000763"/>
    </source>
</evidence>
<evidence type="ECO:0000313" key="3">
    <source>
        <dbReference type="EMBL" id="BAD03823.1"/>
    </source>
</evidence>
<gene>
    <name evidence="2" type="primary">B1027A11.101</name>
    <name evidence="3" type="ORF">OJ1014_E02.28</name>
</gene>
<evidence type="ECO:0000256" key="1">
    <source>
        <dbReference type="SAM" id="MobiDB-lite"/>
    </source>
</evidence>
<sequence>MPLLRQMCEGKEGPRAFVVARRHAVASACARRIRRPHASHPPDLQGEGGELKGEGGRGRRALSPGTAAVAAVRRGEAGRREGVGELRSGDEDYFCVRGE</sequence>
<organism evidence="2 4">
    <name type="scientific">Oryza sativa subsp. japonica</name>
    <name type="common">Rice</name>
    <dbReference type="NCBI Taxonomy" id="39947"/>
    <lineage>
        <taxon>Eukaryota</taxon>
        <taxon>Viridiplantae</taxon>
        <taxon>Streptophyta</taxon>
        <taxon>Embryophyta</taxon>
        <taxon>Tracheophyta</taxon>
        <taxon>Spermatophyta</taxon>
        <taxon>Magnoliopsida</taxon>
        <taxon>Liliopsida</taxon>
        <taxon>Poales</taxon>
        <taxon>Poaceae</taxon>
        <taxon>BOP clade</taxon>
        <taxon>Oryzoideae</taxon>
        <taxon>Oryzeae</taxon>
        <taxon>Oryzinae</taxon>
        <taxon>Oryza</taxon>
        <taxon>Oryza sativa</taxon>
    </lineage>
</organism>
<proteinExistence type="predicted"/>
<reference evidence="4" key="3">
    <citation type="journal article" date="2005" name="Nature">
        <title>The map-based sequence of the rice genome.</title>
        <authorList>
            <consortium name="International rice genome sequencing project (IRGSP)"/>
            <person name="Matsumoto T."/>
            <person name="Wu J."/>
            <person name="Kanamori H."/>
            <person name="Katayose Y."/>
            <person name="Fujisawa M."/>
            <person name="Namiki N."/>
            <person name="Mizuno H."/>
            <person name="Yamamoto K."/>
            <person name="Antonio B.A."/>
            <person name="Baba T."/>
            <person name="Sakata K."/>
            <person name="Nagamura Y."/>
            <person name="Aoki H."/>
            <person name="Arikawa K."/>
            <person name="Arita K."/>
            <person name="Bito T."/>
            <person name="Chiden Y."/>
            <person name="Fujitsuka N."/>
            <person name="Fukunaka R."/>
            <person name="Hamada M."/>
            <person name="Harada C."/>
            <person name="Hayashi A."/>
            <person name="Hijishita S."/>
            <person name="Honda M."/>
            <person name="Hosokawa S."/>
            <person name="Ichikawa Y."/>
            <person name="Idonuma A."/>
            <person name="Iijima M."/>
            <person name="Ikeda M."/>
            <person name="Ikeno M."/>
            <person name="Ito K."/>
            <person name="Ito S."/>
            <person name="Ito T."/>
            <person name="Ito Y."/>
            <person name="Ito Y."/>
            <person name="Iwabuchi A."/>
            <person name="Kamiya K."/>
            <person name="Karasawa W."/>
            <person name="Kurita K."/>
            <person name="Katagiri S."/>
            <person name="Kikuta A."/>
            <person name="Kobayashi H."/>
            <person name="Kobayashi N."/>
            <person name="Machita K."/>
            <person name="Maehara T."/>
            <person name="Masukawa M."/>
            <person name="Mizubayashi T."/>
            <person name="Mukai Y."/>
            <person name="Nagasaki H."/>
            <person name="Nagata Y."/>
            <person name="Naito S."/>
            <person name="Nakashima M."/>
            <person name="Nakama Y."/>
            <person name="Nakamichi Y."/>
            <person name="Nakamura M."/>
            <person name="Meguro A."/>
            <person name="Negishi M."/>
            <person name="Ohta I."/>
            <person name="Ohta T."/>
            <person name="Okamoto M."/>
            <person name="Ono N."/>
            <person name="Saji S."/>
            <person name="Sakaguchi M."/>
            <person name="Sakai K."/>
            <person name="Shibata M."/>
            <person name="Shimokawa T."/>
            <person name="Song J."/>
            <person name="Takazaki Y."/>
            <person name="Terasawa K."/>
            <person name="Tsugane M."/>
            <person name="Tsuji K."/>
            <person name="Ueda S."/>
            <person name="Waki K."/>
            <person name="Yamagata H."/>
            <person name="Yamamoto M."/>
            <person name="Yamamoto S."/>
            <person name="Yamane H."/>
            <person name="Yoshiki S."/>
            <person name="Yoshihara R."/>
            <person name="Yukawa K."/>
            <person name="Zhong H."/>
            <person name="Yano M."/>
            <person name="Yuan Q."/>
            <person name="Ouyang S."/>
            <person name="Liu J."/>
            <person name="Jones K.M."/>
            <person name="Gansberger K."/>
            <person name="Moffat K."/>
            <person name="Hill J."/>
            <person name="Bera J."/>
            <person name="Fadrosh D."/>
            <person name="Jin S."/>
            <person name="Johri S."/>
            <person name="Kim M."/>
            <person name="Overton L."/>
            <person name="Reardon M."/>
            <person name="Tsitrin T."/>
            <person name="Vuong H."/>
            <person name="Weaver B."/>
            <person name="Ciecko A."/>
            <person name="Tallon L."/>
            <person name="Jackson J."/>
            <person name="Pai G."/>
            <person name="Aken S.V."/>
            <person name="Utterback T."/>
            <person name="Reidmuller S."/>
            <person name="Feldblyum T."/>
            <person name="Hsiao J."/>
            <person name="Zismann V."/>
            <person name="Iobst S."/>
            <person name="de Vazeille A.R."/>
            <person name="Buell C.R."/>
            <person name="Ying K."/>
            <person name="Li Y."/>
            <person name="Lu T."/>
            <person name="Huang Y."/>
            <person name="Zhao Q."/>
            <person name="Feng Q."/>
            <person name="Zhang L."/>
            <person name="Zhu J."/>
            <person name="Weng Q."/>
            <person name="Mu J."/>
            <person name="Lu Y."/>
            <person name="Fan D."/>
            <person name="Liu Y."/>
            <person name="Guan J."/>
            <person name="Zhang Y."/>
            <person name="Yu S."/>
            <person name="Liu X."/>
            <person name="Zhang Y."/>
            <person name="Hong G."/>
            <person name="Han B."/>
            <person name="Choisne N."/>
            <person name="Demange N."/>
            <person name="Orjeda G."/>
            <person name="Samain S."/>
            <person name="Cattolico L."/>
            <person name="Pelletier E."/>
            <person name="Couloux A."/>
            <person name="Segurens B."/>
            <person name="Wincker P."/>
            <person name="D'Hont A."/>
            <person name="Scarpelli C."/>
            <person name="Weissenbach J."/>
            <person name="Salanoubat M."/>
            <person name="Quetier F."/>
            <person name="Yu Y."/>
            <person name="Kim H.R."/>
            <person name="Rambo T."/>
            <person name="Currie J."/>
            <person name="Collura K."/>
            <person name="Luo M."/>
            <person name="Yang T."/>
            <person name="Ammiraju J.S.S."/>
            <person name="Engler F."/>
            <person name="Soderlund C."/>
            <person name="Wing R.A."/>
            <person name="Palmer L.E."/>
            <person name="de la Bastide M."/>
            <person name="Spiegel L."/>
            <person name="Nascimento L."/>
            <person name="Zutavern T."/>
            <person name="O'Shaughnessy A."/>
            <person name="Dike S."/>
            <person name="Dedhia N."/>
            <person name="Preston R."/>
            <person name="Balija V."/>
            <person name="McCombie W.R."/>
            <person name="Chow T."/>
            <person name="Chen H."/>
            <person name="Chung M."/>
            <person name="Chen C."/>
            <person name="Shaw J."/>
            <person name="Wu H."/>
            <person name="Hsiao K."/>
            <person name="Chao Y."/>
            <person name="Chu M."/>
            <person name="Cheng C."/>
            <person name="Hour A."/>
            <person name="Lee P."/>
            <person name="Lin S."/>
            <person name="Lin Y."/>
            <person name="Liou J."/>
            <person name="Liu S."/>
            <person name="Hsing Y."/>
            <person name="Raghuvanshi S."/>
            <person name="Mohanty A."/>
            <person name="Bharti A.K."/>
            <person name="Gaur A."/>
            <person name="Gupta V."/>
            <person name="Kumar D."/>
            <person name="Ravi V."/>
            <person name="Vij S."/>
            <person name="Kapur A."/>
            <person name="Khurana P."/>
            <person name="Khurana P."/>
            <person name="Khurana J.P."/>
            <person name="Tyagi A.K."/>
            <person name="Gaikwad K."/>
            <person name="Singh A."/>
            <person name="Dalal V."/>
            <person name="Srivastava S."/>
            <person name="Dixit A."/>
            <person name="Pal A.K."/>
            <person name="Ghazi I.A."/>
            <person name="Yadav M."/>
            <person name="Pandit A."/>
            <person name="Bhargava A."/>
            <person name="Sureshbabu K."/>
            <person name="Batra K."/>
            <person name="Sharma T.R."/>
            <person name="Mohapatra T."/>
            <person name="Singh N.K."/>
            <person name="Messing J."/>
            <person name="Nelson A.B."/>
            <person name="Fuks G."/>
            <person name="Kavchok S."/>
            <person name="Keizer G."/>
            <person name="Linton E."/>
            <person name="Llaca V."/>
            <person name="Song R."/>
            <person name="Tanyolac B."/>
            <person name="Young S."/>
            <person name="Ho-Il K."/>
            <person name="Hahn J.H."/>
            <person name="Sangsakoo G."/>
            <person name="Vanavichit A."/>
            <person name="de Mattos Luiz.A.T."/>
            <person name="Zimmer P.D."/>
            <person name="Malone G."/>
            <person name="Dellagostin O."/>
            <person name="de Oliveira A.C."/>
            <person name="Bevan M."/>
            <person name="Bancroft I."/>
            <person name="Minx P."/>
            <person name="Cordum H."/>
            <person name="Wilson R."/>
            <person name="Cheng Z."/>
            <person name="Jin W."/>
            <person name="Jiang J."/>
            <person name="Leong S.A."/>
            <person name="Iwama H."/>
            <person name="Gojobori T."/>
            <person name="Itoh T."/>
            <person name="Niimura Y."/>
            <person name="Fujii Y."/>
            <person name="Habara T."/>
            <person name="Sakai H."/>
            <person name="Sato Y."/>
            <person name="Wilson G."/>
            <person name="Kumar K."/>
            <person name="McCouch S."/>
            <person name="Juretic N."/>
            <person name="Hoen D."/>
            <person name="Wright S."/>
            <person name="Bruskiewich R."/>
            <person name="Bureau T."/>
            <person name="Miyao A."/>
            <person name="Hirochika H."/>
            <person name="Nishikawa T."/>
            <person name="Kadowaki K."/>
            <person name="Sugiura M."/>
            <person name="Burr B."/>
            <person name="Sasaki T."/>
        </authorList>
    </citation>
    <scope>NUCLEOTIDE SEQUENCE [LARGE SCALE GENOMIC DNA]</scope>
    <source>
        <strain evidence="4">cv. Nipponbare</strain>
    </source>
</reference>
<dbReference type="EMBL" id="AP005464">
    <property type="protein sequence ID" value="BAD03608.1"/>
    <property type="molecule type" value="Genomic_DNA"/>
</dbReference>
<reference evidence="4" key="4">
    <citation type="journal article" date="2008" name="Nucleic Acids Res.">
        <title>The rice annotation project database (RAP-DB): 2008 update.</title>
        <authorList>
            <consortium name="The rice annotation project (RAP)"/>
        </authorList>
    </citation>
    <scope>GENOME REANNOTATION</scope>
    <source>
        <strain evidence="4">cv. Nipponbare</strain>
    </source>
</reference>
<feature type="region of interest" description="Disordered" evidence="1">
    <location>
        <begin position="31"/>
        <end position="84"/>
    </location>
</feature>
<dbReference type="Proteomes" id="UP000000763">
    <property type="component" value="Chromosome 8"/>
</dbReference>